<evidence type="ECO:0000313" key="2">
    <source>
        <dbReference type="Proteomes" id="UP000319927"/>
    </source>
</evidence>
<accession>A0A561WCF3</accession>
<comment type="caution">
    <text evidence="1">The sequence shown here is derived from an EMBL/GenBank/DDBJ whole genome shotgun (WGS) entry which is preliminary data.</text>
</comment>
<gene>
    <name evidence="1" type="ORF">FHX75_1248</name>
</gene>
<keyword evidence="2" id="KW-1185">Reference proteome</keyword>
<dbReference type="EMBL" id="VIXA01000002">
    <property type="protein sequence ID" value="TWG21535.1"/>
    <property type="molecule type" value="Genomic_DNA"/>
</dbReference>
<dbReference type="AlphaFoldDB" id="A0A561WCF3"/>
<dbReference type="Proteomes" id="UP000319927">
    <property type="component" value="Unassembled WGS sequence"/>
</dbReference>
<dbReference type="RefSeq" id="WP_170285353.1">
    <property type="nucleotide sequence ID" value="NZ_VIXA01000002.1"/>
</dbReference>
<dbReference type="CDD" id="cd00138">
    <property type="entry name" value="PLDc_SF"/>
    <property type="match status" value="1"/>
</dbReference>
<reference evidence="1 2" key="1">
    <citation type="submission" date="2019-06" db="EMBL/GenBank/DDBJ databases">
        <title>Sequencing the genomes of 1000 actinobacteria strains.</title>
        <authorList>
            <person name="Klenk H.-P."/>
        </authorList>
    </citation>
    <scope>NUCLEOTIDE SEQUENCE [LARGE SCALE GENOMIC DNA]</scope>
    <source>
        <strain evidence="1 2">DSM 102131</strain>
    </source>
</reference>
<organism evidence="1 2">
    <name type="scientific">Micromonospora palomenae</name>
    <dbReference type="NCBI Taxonomy" id="1461247"/>
    <lineage>
        <taxon>Bacteria</taxon>
        <taxon>Bacillati</taxon>
        <taxon>Actinomycetota</taxon>
        <taxon>Actinomycetes</taxon>
        <taxon>Micromonosporales</taxon>
        <taxon>Micromonosporaceae</taxon>
        <taxon>Micromonospora</taxon>
    </lineage>
</organism>
<protein>
    <submittedName>
        <fullName evidence="1">Uncharacterized protein</fullName>
    </submittedName>
</protein>
<name>A0A561WCF3_9ACTN</name>
<evidence type="ECO:0000313" key="1">
    <source>
        <dbReference type="EMBL" id="TWG21535.1"/>
    </source>
</evidence>
<dbReference type="Gene3D" id="3.30.870.10">
    <property type="entry name" value="Endonuclease Chain A"/>
    <property type="match status" value="1"/>
</dbReference>
<proteinExistence type="predicted"/>
<sequence>MSDVSRSFRSPLTLLEQWRDRADGARLREVVITGYTVDLGFLEKFAIPTARALGARITVLGDAGQAVHDPVDVRRAGVAYQHGHAVCPRAFHPKLVVLLGDDDVWLAVGSGNPTLSGWGYNRELWVTARGTRQYGPQLIADVADWLHDLPGVVGMASWIAATLRQVADQMQPARVDDRWSPVRAYGNLRLPLLERLPADPIDELRLAAPFYDPPARAVSALVNRTKPRSVRVAVQPSIAMFDGAALVRATESTVDQEFRLLGPGPARHGKLIEWDTTDGTTAGMTGSANVTTSALLLSTVQGGNCELAVIAPHTDSLFPEGDPQPDTTFRQLASAPPTATDPVGAAPVLLGCALSDGTLVVELAAPAAQRVVVETSPSAVPGSWLAVGAVPVGQQTARFVVPELIGGAVRAVVEIDGVRRESAAVFITDASRCRPRRDASDEPRLSRSYEPDELFTDPLIAQRFTADLARLVELAGATGGSVPASSTSTVSSEVAPGDRWADYLEDCDRLLGPGLSGLIFPRTSATNQATAAGWSIDDTDEGELTEDEDEGVLDGLVEEPDTASARSVPDIRPDERVRYRRFAARWVASVTEPAVEDDWSTLPPVHLRMTVTALYLTLLAAGVWQEDEDWRTDLRWLVWALIPDDAMLDELPPEAFDHLYSLLAVAMATLRQGAHLRGGREADVLATDAWRDASEWVAEADAELAEQQLLPASQPFARVISARELWDTIVLAQETRQDPYAEARAALTEAGLAVRLDEGAWWVEGEFGNPYRAAARVATELGRTTGRIVAVARNPRCTVLIARVDRTMVLVDSRMAVWRLYQLSGTRTPLSMTAECPGPPPGARTTPLTSPPAEVRGLSEQVGVDLAVLARRIRSSR</sequence>